<protein>
    <submittedName>
        <fullName evidence="1">Uncharacterized protein</fullName>
    </submittedName>
</protein>
<organism evidence="1 2">
    <name type="scientific">Ralstonia phage RpY2</name>
    <dbReference type="NCBI Taxonomy" id="2880950"/>
    <lineage>
        <taxon>Viruses</taxon>
        <taxon>Duplodnaviria</taxon>
        <taxon>Heunggongvirae</taxon>
        <taxon>Uroviricota</taxon>
        <taxon>Caudoviricetes</taxon>
        <taxon>Autographivirales</taxon>
        <taxon>Autotranscriptaviridae</taxon>
        <taxon>Serkorvirus</taxon>
        <taxon>Serkorvirus RpY2</taxon>
    </lineage>
</organism>
<evidence type="ECO:0000313" key="2">
    <source>
        <dbReference type="Proteomes" id="UP000827525"/>
    </source>
</evidence>
<keyword evidence="2" id="KW-1185">Reference proteome</keyword>
<accession>A0AC61TND2</accession>
<sequence length="60" mass="7208">MGVYLWEPDALRYIRENRGELLRGWSRKTYSRTYRHRAVQCVRIDGTLHVLQPCHENPPI</sequence>
<proteinExistence type="predicted"/>
<name>A0AC61TND2_9CAUD</name>
<reference evidence="1 2" key="1">
    <citation type="journal article" date="2021" name="Curr. Microbiol.">
        <title>Complete Genome Sequence of a Novel Bacteriophage RpY1 Infecting Ralstonia solanacearum Strains.</title>
        <authorList>
            <person name="Lee S.Y."/>
            <person name="Thapa Magar R."/>
            <person name="Kim H.J."/>
            <person name="Choi K."/>
            <person name="Lee S.W."/>
        </authorList>
    </citation>
    <scope>NUCLEOTIDE SEQUENCE [LARGE SCALE GENOMIC DNA]</scope>
</reference>
<dbReference type="Proteomes" id="UP000827525">
    <property type="component" value="Segment"/>
</dbReference>
<dbReference type="EMBL" id="OK318991">
    <property type="protein sequence ID" value="UCR90906.1"/>
    <property type="molecule type" value="Genomic_DNA"/>
</dbReference>
<evidence type="ECO:0000313" key="1">
    <source>
        <dbReference type="EMBL" id="UCR90906.1"/>
    </source>
</evidence>